<reference evidence="3" key="1">
    <citation type="journal article" date="2019" name="Int. J. Syst. Evol. Microbiol.">
        <title>The Global Catalogue of Microorganisms (GCM) 10K type strain sequencing project: providing services to taxonomists for standard genome sequencing and annotation.</title>
        <authorList>
            <consortium name="The Broad Institute Genomics Platform"/>
            <consortium name="The Broad Institute Genome Sequencing Center for Infectious Disease"/>
            <person name="Wu L."/>
            <person name="Ma J."/>
        </authorList>
    </citation>
    <scope>NUCLEOTIDE SEQUENCE [LARGE SCALE GENOMIC DNA]</scope>
    <source>
        <strain evidence="3">JCM 16929</strain>
    </source>
</reference>
<keyword evidence="3" id="KW-1185">Reference proteome</keyword>
<evidence type="ECO:0000313" key="2">
    <source>
        <dbReference type="EMBL" id="GAA3611407.1"/>
    </source>
</evidence>
<keyword evidence="1" id="KW-0472">Membrane</keyword>
<keyword evidence="1" id="KW-0812">Transmembrane</keyword>
<keyword evidence="1" id="KW-1133">Transmembrane helix</keyword>
<dbReference type="Pfam" id="PF11139">
    <property type="entry name" value="SfLAP"/>
    <property type="match status" value="1"/>
</dbReference>
<dbReference type="RefSeq" id="WP_344802265.1">
    <property type="nucleotide sequence ID" value="NZ_BAABAB010000007.1"/>
</dbReference>
<dbReference type="Proteomes" id="UP001501490">
    <property type="component" value="Unassembled WGS sequence"/>
</dbReference>
<feature type="transmembrane region" description="Helical" evidence="1">
    <location>
        <begin position="156"/>
        <end position="180"/>
    </location>
</feature>
<proteinExistence type="predicted"/>
<organism evidence="2 3">
    <name type="scientific">Microlunatus ginsengisoli</name>
    <dbReference type="NCBI Taxonomy" id="363863"/>
    <lineage>
        <taxon>Bacteria</taxon>
        <taxon>Bacillati</taxon>
        <taxon>Actinomycetota</taxon>
        <taxon>Actinomycetes</taxon>
        <taxon>Propionibacteriales</taxon>
        <taxon>Propionibacteriaceae</taxon>
        <taxon>Microlunatus</taxon>
    </lineage>
</organism>
<feature type="transmembrane region" description="Helical" evidence="1">
    <location>
        <begin position="74"/>
        <end position="91"/>
    </location>
</feature>
<dbReference type="InterPro" id="IPR021315">
    <property type="entry name" value="Gap/Sap"/>
</dbReference>
<feature type="transmembrane region" description="Helical" evidence="1">
    <location>
        <begin position="37"/>
        <end position="62"/>
    </location>
</feature>
<dbReference type="EMBL" id="BAABAB010000007">
    <property type="protein sequence ID" value="GAA3611407.1"/>
    <property type="molecule type" value="Genomic_DNA"/>
</dbReference>
<evidence type="ECO:0000313" key="3">
    <source>
        <dbReference type="Proteomes" id="UP001501490"/>
    </source>
</evidence>
<name>A0ABP6ZJ39_9ACTN</name>
<gene>
    <name evidence="2" type="ORF">GCM10022236_11440</name>
</gene>
<sequence>MIGAVGQLLPVALAAALSSVPITIMLLILLSPRRRSAALPFMIGCVLGMLIVVVAATIASQALPPARAHRADRTLAVIEVTVGLALIVFGVRSWRRHLHATEEPRLPSWAAAVDHLGPIKAFGVGLIMAFRPKNLLLAAVIGLQLHVSSLKATASLALGICYVVLATSTVTIPILATLLAPARMEPRLGTASKMLATDGPIVSAVVLIVLGLVVVGAGLQSF</sequence>
<protein>
    <submittedName>
        <fullName evidence="2">GAP family protein</fullName>
    </submittedName>
</protein>
<comment type="caution">
    <text evidence="2">The sequence shown here is derived from an EMBL/GenBank/DDBJ whole genome shotgun (WGS) entry which is preliminary data.</text>
</comment>
<feature type="transmembrane region" description="Helical" evidence="1">
    <location>
        <begin position="201"/>
        <end position="219"/>
    </location>
</feature>
<feature type="transmembrane region" description="Helical" evidence="1">
    <location>
        <begin position="12"/>
        <end position="30"/>
    </location>
</feature>
<accession>A0ABP6ZJ39</accession>
<evidence type="ECO:0000256" key="1">
    <source>
        <dbReference type="SAM" id="Phobius"/>
    </source>
</evidence>